<feature type="chain" id="PRO_5032334474" evidence="4">
    <location>
        <begin position="23"/>
        <end position="201"/>
    </location>
</feature>
<dbReference type="Pfam" id="PF12796">
    <property type="entry name" value="Ank_2"/>
    <property type="match status" value="1"/>
</dbReference>
<dbReference type="InterPro" id="IPR002110">
    <property type="entry name" value="Ankyrin_rpt"/>
</dbReference>
<reference evidence="5 6" key="1">
    <citation type="submission" date="2020-08" db="EMBL/GenBank/DDBJ databases">
        <title>Genomic Encyclopedia of Type Strains, Phase IV (KMG-IV): sequencing the most valuable type-strain genomes for metagenomic binning, comparative biology and taxonomic classification.</title>
        <authorList>
            <person name="Goeker M."/>
        </authorList>
    </citation>
    <scope>NUCLEOTIDE SEQUENCE [LARGE SCALE GENOMIC DNA]</scope>
    <source>
        <strain evidence="5 6">DSM 26736</strain>
    </source>
</reference>
<keyword evidence="6" id="KW-1185">Reference proteome</keyword>
<evidence type="ECO:0000256" key="3">
    <source>
        <dbReference type="PROSITE-ProRule" id="PRU00023"/>
    </source>
</evidence>
<feature type="signal peptide" evidence="4">
    <location>
        <begin position="1"/>
        <end position="22"/>
    </location>
</feature>
<dbReference type="SUPFAM" id="SSF48403">
    <property type="entry name" value="Ankyrin repeat"/>
    <property type="match status" value="1"/>
</dbReference>
<sequence>MKFAFRLAASAALLLAAAPATAQQMSDSHEFLEAVRKGDGTKVNQFLSNSSLRLINTKDRGTGEGAIHIVTKRRDQLYLRVLLQQDDVNKNLQDRDGDTALLIAADQGWSEGVSILLKYGANPNTPNSAGQTPLIRAVLSHHEEVVRQLVKANADPDRADYQTGMSARDYAKRESRYPAIAKLIADAPKGGAAAGAAGPKG</sequence>
<accession>A0A840YFN8</accession>
<dbReference type="EMBL" id="JACIJF010000006">
    <property type="protein sequence ID" value="MBB5711115.1"/>
    <property type="molecule type" value="Genomic_DNA"/>
</dbReference>
<dbReference type="AlphaFoldDB" id="A0A840YFN8"/>
<keyword evidence="1" id="KW-0677">Repeat</keyword>
<dbReference type="Gene3D" id="1.25.40.20">
    <property type="entry name" value="Ankyrin repeat-containing domain"/>
    <property type="match status" value="1"/>
</dbReference>
<evidence type="ECO:0000313" key="6">
    <source>
        <dbReference type="Proteomes" id="UP000527143"/>
    </source>
</evidence>
<evidence type="ECO:0000313" key="5">
    <source>
        <dbReference type="EMBL" id="MBB5711115.1"/>
    </source>
</evidence>
<dbReference type="InterPro" id="IPR036770">
    <property type="entry name" value="Ankyrin_rpt-contain_sf"/>
</dbReference>
<evidence type="ECO:0000256" key="2">
    <source>
        <dbReference type="ARBA" id="ARBA00023043"/>
    </source>
</evidence>
<dbReference type="Proteomes" id="UP000527143">
    <property type="component" value="Unassembled WGS sequence"/>
</dbReference>
<protein>
    <submittedName>
        <fullName evidence="5">Ankyrin repeat protein</fullName>
    </submittedName>
</protein>
<dbReference type="PANTHER" id="PTHR24171">
    <property type="entry name" value="ANKYRIN REPEAT DOMAIN-CONTAINING PROTEIN 39-RELATED"/>
    <property type="match status" value="1"/>
</dbReference>
<dbReference type="GO" id="GO:0085020">
    <property type="term" value="P:protein K6-linked ubiquitination"/>
    <property type="evidence" value="ECO:0007669"/>
    <property type="project" value="TreeGrafter"/>
</dbReference>
<keyword evidence="2 3" id="KW-0040">ANK repeat</keyword>
<dbReference type="PROSITE" id="PS50088">
    <property type="entry name" value="ANK_REPEAT"/>
    <property type="match status" value="2"/>
</dbReference>
<evidence type="ECO:0000256" key="1">
    <source>
        <dbReference type="ARBA" id="ARBA00022737"/>
    </source>
</evidence>
<feature type="repeat" description="ANK" evidence="3">
    <location>
        <begin position="96"/>
        <end position="128"/>
    </location>
</feature>
<dbReference type="RefSeq" id="WP_184087659.1">
    <property type="nucleotide sequence ID" value="NZ_JACIJF010000006.1"/>
</dbReference>
<comment type="caution">
    <text evidence="5">The sequence shown here is derived from an EMBL/GenBank/DDBJ whole genome shotgun (WGS) entry which is preliminary data.</text>
</comment>
<feature type="repeat" description="ANK" evidence="3">
    <location>
        <begin position="129"/>
        <end position="161"/>
    </location>
</feature>
<dbReference type="SMART" id="SM00248">
    <property type="entry name" value="ANK"/>
    <property type="match status" value="3"/>
</dbReference>
<dbReference type="PROSITE" id="PS50297">
    <property type="entry name" value="ANK_REP_REGION"/>
    <property type="match status" value="2"/>
</dbReference>
<dbReference type="PANTHER" id="PTHR24171:SF8">
    <property type="entry name" value="BRCA1-ASSOCIATED RING DOMAIN PROTEIN 1"/>
    <property type="match status" value="1"/>
</dbReference>
<proteinExistence type="predicted"/>
<evidence type="ECO:0000256" key="4">
    <source>
        <dbReference type="SAM" id="SignalP"/>
    </source>
</evidence>
<dbReference type="GO" id="GO:0004842">
    <property type="term" value="F:ubiquitin-protein transferase activity"/>
    <property type="evidence" value="ECO:0007669"/>
    <property type="project" value="TreeGrafter"/>
</dbReference>
<keyword evidence="4" id="KW-0732">Signal</keyword>
<gene>
    <name evidence="5" type="ORF">FHT02_002356</name>
</gene>
<name>A0A840YFN8_9SPHN</name>
<organism evidence="5 6">
    <name type="scientific">Sphingomonas xinjiangensis</name>
    <dbReference type="NCBI Taxonomy" id="643568"/>
    <lineage>
        <taxon>Bacteria</taxon>
        <taxon>Pseudomonadati</taxon>
        <taxon>Pseudomonadota</taxon>
        <taxon>Alphaproteobacteria</taxon>
        <taxon>Sphingomonadales</taxon>
        <taxon>Sphingomonadaceae</taxon>
        <taxon>Sphingomonas</taxon>
    </lineage>
</organism>